<dbReference type="EMBL" id="JBAWTH010000138">
    <property type="protein sequence ID" value="KAL2275288.1"/>
    <property type="molecule type" value="Genomic_DNA"/>
</dbReference>
<evidence type="ECO:0000256" key="1">
    <source>
        <dbReference type="SAM" id="MobiDB-lite"/>
    </source>
</evidence>
<feature type="region of interest" description="Disordered" evidence="1">
    <location>
        <begin position="91"/>
        <end position="145"/>
    </location>
</feature>
<comment type="caution">
    <text evidence="2">The sequence shown here is derived from an EMBL/GenBank/DDBJ whole genome shotgun (WGS) entry which is preliminary data.</text>
</comment>
<protein>
    <submittedName>
        <fullName evidence="2">Uncharacterized protein</fullName>
    </submittedName>
</protein>
<gene>
    <name evidence="2" type="ORF">FJTKL_02147</name>
</gene>
<dbReference type="Proteomes" id="UP001600888">
    <property type="component" value="Unassembled WGS sequence"/>
</dbReference>
<evidence type="ECO:0000313" key="3">
    <source>
        <dbReference type="Proteomes" id="UP001600888"/>
    </source>
</evidence>
<sequence length="145" mass="16097">MRGSGDEGRRLPTQIFPSHFCTRTNLEPIYCHEAKVVFITSSYASHLQPPPEFTTTHMPLLRMSSQEDSFSVNMANSPPPPTDIGSYSRIMLQHTKRQMEAFSGTSDRRSRSNTSRSSGQRGAGTPSMPNGVHQASSSPDDYHHT</sequence>
<accession>A0ABR4DYP0</accession>
<evidence type="ECO:0000313" key="2">
    <source>
        <dbReference type="EMBL" id="KAL2275288.1"/>
    </source>
</evidence>
<keyword evidence="3" id="KW-1185">Reference proteome</keyword>
<proteinExistence type="predicted"/>
<organism evidence="2 3">
    <name type="scientific">Diaporthe vaccinii</name>
    <dbReference type="NCBI Taxonomy" id="105482"/>
    <lineage>
        <taxon>Eukaryota</taxon>
        <taxon>Fungi</taxon>
        <taxon>Dikarya</taxon>
        <taxon>Ascomycota</taxon>
        <taxon>Pezizomycotina</taxon>
        <taxon>Sordariomycetes</taxon>
        <taxon>Sordariomycetidae</taxon>
        <taxon>Diaporthales</taxon>
        <taxon>Diaporthaceae</taxon>
        <taxon>Diaporthe</taxon>
        <taxon>Diaporthe eres species complex</taxon>
    </lineage>
</organism>
<name>A0ABR4DYP0_9PEZI</name>
<reference evidence="2 3" key="1">
    <citation type="submission" date="2024-03" db="EMBL/GenBank/DDBJ databases">
        <title>A high-quality draft genome sequence of Diaporthe vaccinii, a causative agent of upright dieback and viscid rot disease in cranberry plants.</title>
        <authorList>
            <person name="Sarrasin M."/>
            <person name="Lang B.F."/>
            <person name="Burger G."/>
        </authorList>
    </citation>
    <scope>NUCLEOTIDE SEQUENCE [LARGE SCALE GENOMIC DNA]</scope>
    <source>
        <strain evidence="2 3">IS7</strain>
    </source>
</reference>